<dbReference type="HAMAP" id="MF_00461">
    <property type="entry name" value="RsxC_RnfC"/>
    <property type="match status" value="1"/>
</dbReference>
<dbReference type="InterPro" id="IPR010208">
    <property type="entry name" value="Ion_transpt_RnfC/RsxC"/>
</dbReference>
<evidence type="ECO:0000256" key="3">
    <source>
        <dbReference type="ARBA" id="ARBA00022723"/>
    </source>
</evidence>
<evidence type="ECO:0000256" key="5">
    <source>
        <dbReference type="ARBA" id="ARBA00022982"/>
    </source>
</evidence>
<evidence type="ECO:0000259" key="9">
    <source>
        <dbReference type="PROSITE" id="PS51379"/>
    </source>
</evidence>
<sequence>MLSKGFSGGVIIDNPYPVDQVDIIQAPLPSRVVLPLQQRMGEEAKPCIEIGDKVLTGQIIAQTEDIFCVPIHASISGTVVSIDQQLIPHKSGLKSNCITIESDGQDEWIETQGCGSDFLHCDRQTMIDYIQQSGIVGLGGAGFPSHAKLHKALDCHTLIINGTECEPGVMCDDALMQNYPREVIRGVEILLHITGAQKAIIAIEDDKQEAYQSLLMFNHNSRIELVQIPTKYTSGAEKLLIKALLDIEISSGGFAADKGVVCQNVSSTKAIYDAVIEKRPLVSRIVTVSGNALAPINVEVRLGASFDHIISLAKVNNKEHDYRMGGMMMGVDIESTSLPICKITNCIFVNNKTIKPQPKECIRCGNCNIACPVGLLPQQLYWHAKSENIDKCMNYNLMDCIECACCNYVCPSDIDLVNYFSFAKALHKKQTLDQHRIDIARERFEFREHRLERNKRERSEMMAAKKKALKEKMAKDKDKGNTQKDKIAQAMARIKKTKEDNA</sequence>
<name>A0A1W1DA88_9ZZZZ</name>
<dbReference type="GO" id="GO:0009055">
    <property type="term" value="F:electron transfer activity"/>
    <property type="evidence" value="ECO:0007669"/>
    <property type="project" value="InterPro"/>
</dbReference>
<feature type="domain" description="4Fe-4S ferredoxin-type" evidence="9">
    <location>
        <begin position="352"/>
        <end position="381"/>
    </location>
</feature>
<dbReference type="Pfam" id="PF13375">
    <property type="entry name" value="RnfC_N"/>
    <property type="match status" value="1"/>
</dbReference>
<dbReference type="AlphaFoldDB" id="A0A1W1DA88"/>
<dbReference type="PANTHER" id="PTHR43034:SF2">
    <property type="entry name" value="ION-TRANSLOCATING OXIDOREDUCTASE COMPLEX SUBUNIT C"/>
    <property type="match status" value="1"/>
</dbReference>
<keyword evidence="2" id="KW-0004">4Fe-4S</keyword>
<dbReference type="PROSITE" id="PS00198">
    <property type="entry name" value="4FE4S_FER_1"/>
    <property type="match status" value="2"/>
</dbReference>
<dbReference type="NCBIfam" id="TIGR01945">
    <property type="entry name" value="rnfC"/>
    <property type="match status" value="1"/>
</dbReference>
<keyword evidence="7" id="KW-0411">Iron-sulfur</keyword>
<keyword evidence="3" id="KW-0479">Metal-binding</keyword>
<dbReference type="InterPro" id="IPR017900">
    <property type="entry name" value="4Fe4S_Fe_S_CS"/>
</dbReference>
<gene>
    <name evidence="10" type="ORF">MNB_SUP05-4-79</name>
</gene>
<dbReference type="GO" id="GO:0051539">
    <property type="term" value="F:4 iron, 4 sulfur cluster binding"/>
    <property type="evidence" value="ECO:0007669"/>
    <property type="project" value="UniProtKB-KW"/>
</dbReference>
<keyword evidence="6" id="KW-0408">Iron</keyword>
<reference evidence="10" key="1">
    <citation type="submission" date="2016-10" db="EMBL/GenBank/DDBJ databases">
        <authorList>
            <person name="de Groot N.N."/>
        </authorList>
    </citation>
    <scope>NUCLEOTIDE SEQUENCE</scope>
</reference>
<keyword evidence="1" id="KW-0813">Transport</keyword>
<dbReference type="Gene3D" id="3.40.50.11540">
    <property type="entry name" value="NADH-ubiquinone oxidoreductase 51kDa subunit"/>
    <property type="match status" value="1"/>
</dbReference>
<evidence type="ECO:0000256" key="1">
    <source>
        <dbReference type="ARBA" id="ARBA00022448"/>
    </source>
</evidence>
<feature type="region of interest" description="Disordered" evidence="8">
    <location>
        <begin position="455"/>
        <end position="502"/>
    </location>
</feature>
<dbReference type="SUPFAM" id="SSF142019">
    <property type="entry name" value="Nqo1 FMN-binding domain-like"/>
    <property type="match status" value="1"/>
</dbReference>
<dbReference type="GO" id="GO:0046872">
    <property type="term" value="F:metal ion binding"/>
    <property type="evidence" value="ECO:0007669"/>
    <property type="project" value="UniProtKB-KW"/>
</dbReference>
<dbReference type="EMBL" id="FPHR01000024">
    <property type="protein sequence ID" value="SFV77420.1"/>
    <property type="molecule type" value="Genomic_DNA"/>
</dbReference>
<dbReference type="GO" id="GO:0016020">
    <property type="term" value="C:membrane"/>
    <property type="evidence" value="ECO:0007669"/>
    <property type="project" value="InterPro"/>
</dbReference>
<evidence type="ECO:0000256" key="8">
    <source>
        <dbReference type="SAM" id="MobiDB-lite"/>
    </source>
</evidence>
<organism evidence="10">
    <name type="scientific">hydrothermal vent metagenome</name>
    <dbReference type="NCBI Taxonomy" id="652676"/>
    <lineage>
        <taxon>unclassified sequences</taxon>
        <taxon>metagenomes</taxon>
        <taxon>ecological metagenomes</taxon>
    </lineage>
</organism>
<dbReference type="Pfam" id="PF01512">
    <property type="entry name" value="Complex1_51K"/>
    <property type="match status" value="1"/>
</dbReference>
<dbReference type="PROSITE" id="PS51379">
    <property type="entry name" value="4FE4S_FER_2"/>
    <property type="match status" value="1"/>
</dbReference>
<keyword evidence="5" id="KW-0249">Electron transport</keyword>
<keyword evidence="4" id="KW-0677">Repeat</keyword>
<dbReference type="NCBIfam" id="NF003454">
    <property type="entry name" value="PRK05035.1"/>
    <property type="match status" value="1"/>
</dbReference>
<evidence type="ECO:0000256" key="6">
    <source>
        <dbReference type="ARBA" id="ARBA00023004"/>
    </source>
</evidence>
<evidence type="ECO:0000313" key="10">
    <source>
        <dbReference type="EMBL" id="SFV77420.1"/>
    </source>
</evidence>
<dbReference type="InterPro" id="IPR011538">
    <property type="entry name" value="Nuo51_FMN-bd"/>
</dbReference>
<evidence type="ECO:0000256" key="4">
    <source>
        <dbReference type="ARBA" id="ARBA00022737"/>
    </source>
</evidence>
<dbReference type="Pfam" id="PF12838">
    <property type="entry name" value="Fer4_7"/>
    <property type="match status" value="1"/>
</dbReference>
<dbReference type="PANTHER" id="PTHR43034">
    <property type="entry name" value="ION-TRANSLOCATING OXIDOREDUCTASE COMPLEX SUBUNIT C"/>
    <property type="match status" value="1"/>
</dbReference>
<dbReference type="InterPro" id="IPR026902">
    <property type="entry name" value="RnfC_N"/>
</dbReference>
<dbReference type="InterPro" id="IPR037225">
    <property type="entry name" value="Nuo51_FMN-bd_sf"/>
</dbReference>
<proteinExistence type="inferred from homology"/>
<dbReference type="SUPFAM" id="SSF46548">
    <property type="entry name" value="alpha-helical ferredoxin"/>
    <property type="match status" value="1"/>
</dbReference>
<feature type="compositionally biased region" description="Basic and acidic residues" evidence="8">
    <location>
        <begin position="470"/>
        <end position="487"/>
    </location>
</feature>
<evidence type="ECO:0000256" key="7">
    <source>
        <dbReference type="ARBA" id="ARBA00023014"/>
    </source>
</evidence>
<accession>A0A1W1DA88</accession>
<evidence type="ECO:0000256" key="2">
    <source>
        <dbReference type="ARBA" id="ARBA00022485"/>
    </source>
</evidence>
<dbReference type="InterPro" id="IPR017896">
    <property type="entry name" value="4Fe4S_Fe-S-bd"/>
</dbReference>
<protein>
    <submittedName>
        <fullName evidence="10">Electron transport complex protein RnfC</fullName>
    </submittedName>
</protein>
<dbReference type="Gene3D" id="3.30.70.20">
    <property type="match status" value="1"/>
</dbReference>